<evidence type="ECO:0000256" key="1">
    <source>
        <dbReference type="SAM" id="MobiDB-lite"/>
    </source>
</evidence>
<feature type="region of interest" description="Disordered" evidence="1">
    <location>
        <begin position="37"/>
        <end position="66"/>
    </location>
</feature>
<dbReference type="PROSITE" id="PS51257">
    <property type="entry name" value="PROKAR_LIPOPROTEIN"/>
    <property type="match status" value="1"/>
</dbReference>
<dbReference type="InterPro" id="IPR011055">
    <property type="entry name" value="Dup_hybrid_motif"/>
</dbReference>
<evidence type="ECO:0008006" key="5">
    <source>
        <dbReference type="Google" id="ProtNLM"/>
    </source>
</evidence>
<dbReference type="InterPro" id="IPR013320">
    <property type="entry name" value="ConA-like_dom_sf"/>
</dbReference>
<keyword evidence="2" id="KW-0732">Signal</keyword>
<evidence type="ECO:0000313" key="4">
    <source>
        <dbReference type="Proteomes" id="UP001217838"/>
    </source>
</evidence>
<name>A0ABT5AZA6_9BACT</name>
<keyword evidence="4" id="KW-1185">Reference proteome</keyword>
<evidence type="ECO:0000313" key="3">
    <source>
        <dbReference type="EMBL" id="MDC0666156.1"/>
    </source>
</evidence>
<dbReference type="SUPFAM" id="SSF49899">
    <property type="entry name" value="Concanavalin A-like lectins/glucanases"/>
    <property type="match status" value="1"/>
</dbReference>
<sequence length="538" mass="57665">MRHRYLRSLTFLCPTILMLAACDDAVLSVDSDAVDWGDSSGAGEPLAPAPEGPGLGPDQVRDDHESEPVAFCPSVPTPTSEKAWKINQKGYLDTNVNFSSFFNGPHTVMGWVMPEFTFNEAGPIFAENGGGMYVVGQGDYREGTGGFLQTGDPVLHVSIGGKSVNYLAPGYKKREWNHIALVRTAADANGNYQFKLYVNATLLTPMQIVEVNGEKQVQNVDEIWFGPTSPMPANMTPQGALRLGRRTSGLNTESSKSWQLYGLVDEVAVYNTAMTAGEVSFTRLCGFSGNETTMVAGLTFDSYSSADPAGTKIVAPITPVAPVSSFVKSVGVATGYKPSSVSDAGHFDAAFTVSPSQVSYQLPFPAGEEWRVVQGLDSPSGSHNGYAAFCWDFARVSGSAALAQVTAAVSGSIVEVIDTDNPPTEQEGNKVRIKAAENELLLYLHQEPGSFEEVFMDGSPLLFLPQLGEQFWLGVTKGEALAKTGANAQHLHLSASDGTLTFPIAFTGYEVKDTSVNPPVWLPVLRGQPKSGQIIRRQ</sequence>
<accession>A0ABT5AZA6</accession>
<organism evidence="3 4">
    <name type="scientific">Nannocystis radixulma</name>
    <dbReference type="NCBI Taxonomy" id="2995305"/>
    <lineage>
        <taxon>Bacteria</taxon>
        <taxon>Pseudomonadati</taxon>
        <taxon>Myxococcota</taxon>
        <taxon>Polyangia</taxon>
        <taxon>Nannocystales</taxon>
        <taxon>Nannocystaceae</taxon>
        <taxon>Nannocystis</taxon>
    </lineage>
</organism>
<dbReference type="Proteomes" id="UP001217838">
    <property type="component" value="Unassembled WGS sequence"/>
</dbReference>
<dbReference type="EMBL" id="JAQNDN010000001">
    <property type="protein sequence ID" value="MDC0666156.1"/>
    <property type="molecule type" value="Genomic_DNA"/>
</dbReference>
<reference evidence="3 4" key="1">
    <citation type="submission" date="2022-11" db="EMBL/GenBank/DDBJ databases">
        <title>Minimal conservation of predation-associated metabolite biosynthetic gene clusters underscores biosynthetic potential of Myxococcota including descriptions for ten novel species: Archangium lansinium sp. nov., Myxococcus landrumus sp. nov., Nannocystis bai.</title>
        <authorList>
            <person name="Ahearne A."/>
            <person name="Stevens C."/>
            <person name="Dowd S."/>
        </authorList>
    </citation>
    <scope>NUCLEOTIDE SEQUENCE [LARGE SCALE GENOMIC DNA]</scope>
    <source>
        <strain evidence="3 4">NCELM</strain>
    </source>
</reference>
<protein>
    <recommendedName>
        <fullName evidence="5">Concanavalin A-like lectin/glucanases superfamily protein</fullName>
    </recommendedName>
</protein>
<gene>
    <name evidence="3" type="ORF">POL58_00335</name>
</gene>
<dbReference type="Gene3D" id="2.70.70.10">
    <property type="entry name" value="Glucose Permease (Domain IIA)"/>
    <property type="match status" value="1"/>
</dbReference>
<evidence type="ECO:0000256" key="2">
    <source>
        <dbReference type="SAM" id="SignalP"/>
    </source>
</evidence>
<proteinExistence type="predicted"/>
<feature type="chain" id="PRO_5047255586" description="Concanavalin A-like lectin/glucanases superfamily protein" evidence="2">
    <location>
        <begin position="21"/>
        <end position="538"/>
    </location>
</feature>
<dbReference type="RefSeq" id="WP_271993579.1">
    <property type="nucleotide sequence ID" value="NZ_JAQNDN010000001.1"/>
</dbReference>
<comment type="caution">
    <text evidence="3">The sequence shown here is derived from an EMBL/GenBank/DDBJ whole genome shotgun (WGS) entry which is preliminary data.</text>
</comment>
<feature type="signal peptide" evidence="2">
    <location>
        <begin position="1"/>
        <end position="20"/>
    </location>
</feature>
<dbReference type="Gene3D" id="2.60.120.200">
    <property type="match status" value="1"/>
</dbReference>